<name>A0AA88J3H9_FICCA</name>
<dbReference type="AlphaFoldDB" id="A0AA88J3H9"/>
<organism evidence="1 2">
    <name type="scientific">Ficus carica</name>
    <name type="common">Common fig</name>
    <dbReference type="NCBI Taxonomy" id="3494"/>
    <lineage>
        <taxon>Eukaryota</taxon>
        <taxon>Viridiplantae</taxon>
        <taxon>Streptophyta</taxon>
        <taxon>Embryophyta</taxon>
        <taxon>Tracheophyta</taxon>
        <taxon>Spermatophyta</taxon>
        <taxon>Magnoliopsida</taxon>
        <taxon>eudicotyledons</taxon>
        <taxon>Gunneridae</taxon>
        <taxon>Pentapetalae</taxon>
        <taxon>rosids</taxon>
        <taxon>fabids</taxon>
        <taxon>Rosales</taxon>
        <taxon>Moraceae</taxon>
        <taxon>Ficeae</taxon>
        <taxon>Ficus</taxon>
    </lineage>
</organism>
<reference evidence="1" key="1">
    <citation type="submission" date="2023-07" db="EMBL/GenBank/DDBJ databases">
        <title>draft genome sequence of fig (Ficus carica).</title>
        <authorList>
            <person name="Takahashi T."/>
            <person name="Nishimura K."/>
        </authorList>
    </citation>
    <scope>NUCLEOTIDE SEQUENCE</scope>
</reference>
<evidence type="ECO:0000313" key="2">
    <source>
        <dbReference type="Proteomes" id="UP001187192"/>
    </source>
</evidence>
<comment type="caution">
    <text evidence="1">The sequence shown here is derived from an EMBL/GenBank/DDBJ whole genome shotgun (WGS) entry which is preliminary data.</text>
</comment>
<proteinExistence type="predicted"/>
<dbReference type="EMBL" id="BTGU01000118">
    <property type="protein sequence ID" value="GMN61819.1"/>
    <property type="molecule type" value="Genomic_DNA"/>
</dbReference>
<protein>
    <submittedName>
        <fullName evidence="1">Uncharacterized protein</fullName>
    </submittedName>
</protein>
<sequence length="55" mass="6568">MIRVLIEVSSWHEDGRYGKEQGMNEIVGDSAWSSWAEELLQQLGFDKRYDLFYRQ</sequence>
<accession>A0AA88J3H9</accession>
<keyword evidence="2" id="KW-1185">Reference proteome</keyword>
<evidence type="ECO:0000313" key="1">
    <source>
        <dbReference type="EMBL" id="GMN61819.1"/>
    </source>
</evidence>
<gene>
    <name evidence="1" type="ORF">TIFTF001_030914</name>
</gene>
<dbReference type="Proteomes" id="UP001187192">
    <property type="component" value="Unassembled WGS sequence"/>
</dbReference>